<name>D4H7V3_DENA2</name>
<dbReference type="Pfam" id="PF01523">
    <property type="entry name" value="PmbA_TldD_1st"/>
    <property type="match status" value="1"/>
</dbReference>
<dbReference type="GO" id="GO:0006508">
    <property type="term" value="P:proteolysis"/>
    <property type="evidence" value="ECO:0007669"/>
    <property type="project" value="UniProtKB-KW"/>
</dbReference>
<feature type="domain" description="Metalloprotease TldD/E N-terminal" evidence="5">
    <location>
        <begin position="26"/>
        <end position="85"/>
    </location>
</feature>
<dbReference type="GO" id="GO:0008237">
    <property type="term" value="F:metallopeptidase activity"/>
    <property type="evidence" value="ECO:0007669"/>
    <property type="project" value="UniProtKB-KW"/>
</dbReference>
<evidence type="ECO:0000259" key="5">
    <source>
        <dbReference type="Pfam" id="PF01523"/>
    </source>
</evidence>
<organism evidence="8 9">
    <name type="scientific">Denitrovibrio acetiphilus (strain DSM 12809 / NBRC 114555 / N2460)</name>
    <dbReference type="NCBI Taxonomy" id="522772"/>
    <lineage>
        <taxon>Bacteria</taxon>
        <taxon>Pseudomonadati</taxon>
        <taxon>Deferribacterota</taxon>
        <taxon>Deferribacteres</taxon>
        <taxon>Deferribacterales</taxon>
        <taxon>Geovibrionaceae</taxon>
        <taxon>Denitrovibrio</taxon>
    </lineage>
</organism>
<dbReference type="EMBL" id="CP001968">
    <property type="protein sequence ID" value="ADD68102.1"/>
    <property type="molecule type" value="Genomic_DNA"/>
</dbReference>
<dbReference type="InterPro" id="IPR036059">
    <property type="entry name" value="TldD/PmbA_sf"/>
</dbReference>
<dbReference type="AlphaFoldDB" id="D4H7V3"/>
<dbReference type="PANTHER" id="PTHR30624:SF4">
    <property type="entry name" value="METALLOPROTEASE TLDD"/>
    <property type="match status" value="1"/>
</dbReference>
<dbReference type="GO" id="GO:0005829">
    <property type="term" value="C:cytosol"/>
    <property type="evidence" value="ECO:0007669"/>
    <property type="project" value="TreeGrafter"/>
</dbReference>
<dbReference type="KEGG" id="dap:Dacet_1330"/>
<keyword evidence="3" id="KW-0378">Hydrolase</keyword>
<evidence type="ECO:0000259" key="6">
    <source>
        <dbReference type="Pfam" id="PF19289"/>
    </source>
</evidence>
<evidence type="ECO:0000313" key="8">
    <source>
        <dbReference type="EMBL" id="ADD68102.1"/>
    </source>
</evidence>
<dbReference type="eggNOG" id="COG0312">
    <property type="taxonomic scope" value="Bacteria"/>
</dbReference>
<keyword evidence="9" id="KW-1185">Reference proteome</keyword>
<dbReference type="InterPro" id="IPR002510">
    <property type="entry name" value="Metalloprtase-TldD/E_N"/>
</dbReference>
<dbReference type="InterPro" id="IPR035068">
    <property type="entry name" value="TldD/PmbA_N"/>
</dbReference>
<evidence type="ECO:0000256" key="2">
    <source>
        <dbReference type="ARBA" id="ARBA00022670"/>
    </source>
</evidence>
<dbReference type="InterPro" id="IPR051463">
    <property type="entry name" value="Peptidase_U62_metallo"/>
</dbReference>
<dbReference type="Pfam" id="PF19290">
    <property type="entry name" value="PmbA_TldD_2nd"/>
    <property type="match status" value="1"/>
</dbReference>
<dbReference type="InParanoid" id="D4H7V3"/>
<gene>
    <name evidence="8" type="ordered locus">Dacet_1330</name>
</gene>
<dbReference type="Pfam" id="PF19289">
    <property type="entry name" value="PmbA_TldD_3rd"/>
    <property type="match status" value="1"/>
</dbReference>
<evidence type="ECO:0000256" key="4">
    <source>
        <dbReference type="ARBA" id="ARBA00023049"/>
    </source>
</evidence>
<evidence type="ECO:0000259" key="7">
    <source>
        <dbReference type="Pfam" id="PF19290"/>
    </source>
</evidence>
<comment type="similarity">
    <text evidence="1">Belongs to the peptidase U62 family.</text>
</comment>
<protein>
    <submittedName>
        <fullName evidence="8">Peptidase U62 modulator of DNA gyrase</fullName>
    </submittedName>
</protein>
<reference evidence="8 9" key="1">
    <citation type="journal article" date="2010" name="Stand. Genomic Sci.">
        <title>Complete genome sequence of Denitrovibrio acetiphilus type strain (N2460).</title>
        <authorList>
            <person name="Kiss H."/>
            <person name="Lang E."/>
            <person name="Lapidus A."/>
            <person name="Copeland A."/>
            <person name="Nolan M."/>
            <person name="Glavina Del Rio T."/>
            <person name="Chen F."/>
            <person name="Lucas S."/>
            <person name="Tice H."/>
            <person name="Cheng J.F."/>
            <person name="Han C."/>
            <person name="Goodwin L."/>
            <person name="Pitluck S."/>
            <person name="Liolios K."/>
            <person name="Pati A."/>
            <person name="Ivanova N."/>
            <person name="Mavromatis K."/>
            <person name="Chen A."/>
            <person name="Palaniappan K."/>
            <person name="Land M."/>
            <person name="Hauser L."/>
            <person name="Chang Y.J."/>
            <person name="Jeffries C.D."/>
            <person name="Detter J.C."/>
            <person name="Brettin T."/>
            <person name="Spring S."/>
            <person name="Rohde M."/>
            <person name="Goker M."/>
            <person name="Woyke T."/>
            <person name="Bristow J."/>
            <person name="Eisen J.A."/>
            <person name="Markowitz V."/>
            <person name="Hugenholtz P."/>
            <person name="Kyrpides N.C."/>
            <person name="Klenk H.P."/>
        </authorList>
    </citation>
    <scope>NUCLEOTIDE SEQUENCE [LARGE SCALE GENOMIC DNA]</scope>
    <source>
        <strain evidence="9">DSM 12809 / NBRC 114555 / N2460</strain>
    </source>
</reference>
<sequence>MSMSGKVSEELLYDTLKKLSSYGQYAEIFIESSKKQAAVFENKILDRVENAVDSGLALRVIDGDKTFFAYTNNFSEKSISETSEELTSALKAGYEKDIAVTSRDSVKLYLAPSEKDIADKIQIVSDMDKASRCDSRIIQSTSVYSEQLKDTRVINTDGSDISQSLCYVTGYTAAVASDGKDMQQGYIPLGGLYGEPEVQSLDFISVSEESARLALKNLSARHAPAGMMTVVLGSSAGGTMVHEAVGHGLEADLACNGMSVYAGKLGQKVAADIITVVDDGTLEHKRGSFIYDDEGVKSGTNILIDKGVLKSYMTDRLYSAKENICLTGNGRRQSYKHRPIVRMTNTMIMPGSETPEDIIKSVDKGLYVARMGGGQVNTVTGDFVFEVTEGYTIVNGKLCDPVKNATLIGNGPKVMREIDMLGSDIGFGIGTCGKEGQEVPVSDAQPTLRIPKITVGGR</sequence>
<dbReference type="Proteomes" id="UP000002012">
    <property type="component" value="Chromosome"/>
</dbReference>
<dbReference type="STRING" id="522772.Dacet_1330"/>
<evidence type="ECO:0000256" key="1">
    <source>
        <dbReference type="ARBA" id="ARBA00005836"/>
    </source>
</evidence>
<accession>D4H7V3</accession>
<dbReference type="FunCoup" id="D4H7V3">
    <property type="interactions" value="164"/>
</dbReference>
<dbReference type="InterPro" id="IPR045570">
    <property type="entry name" value="Metalloprtase-TldD/E_cen_dom"/>
</dbReference>
<evidence type="ECO:0000313" key="9">
    <source>
        <dbReference type="Proteomes" id="UP000002012"/>
    </source>
</evidence>
<dbReference type="PaxDb" id="522772-Dacet_1330"/>
<evidence type="ECO:0000256" key="3">
    <source>
        <dbReference type="ARBA" id="ARBA00022801"/>
    </source>
</evidence>
<keyword evidence="4" id="KW-0482">Metalloprotease</keyword>
<dbReference type="InterPro" id="IPR045569">
    <property type="entry name" value="Metalloprtase-TldD/E_C"/>
</dbReference>
<feature type="domain" description="Metalloprotease TldD/E central" evidence="7">
    <location>
        <begin position="112"/>
        <end position="218"/>
    </location>
</feature>
<proteinExistence type="inferred from homology"/>
<keyword evidence="2" id="KW-0645">Protease</keyword>
<feature type="domain" description="Metalloprotease TldD/E C-terminal" evidence="6">
    <location>
        <begin position="226"/>
        <end position="457"/>
    </location>
</feature>
<dbReference type="SUPFAM" id="SSF111283">
    <property type="entry name" value="Putative modulator of DNA gyrase, PmbA/TldD"/>
    <property type="match status" value="1"/>
</dbReference>
<dbReference type="Gene3D" id="3.30.2290.10">
    <property type="entry name" value="PmbA/TldD superfamily"/>
    <property type="match status" value="1"/>
</dbReference>
<dbReference type="PIRSF" id="PIRSF004919">
    <property type="entry name" value="TldD"/>
    <property type="match status" value="1"/>
</dbReference>
<dbReference type="HOGENOM" id="CLU_026425_1_0_0"/>
<dbReference type="PANTHER" id="PTHR30624">
    <property type="entry name" value="UNCHARACTERIZED PROTEIN TLDD AND PMBA"/>
    <property type="match status" value="1"/>
</dbReference>
<dbReference type="InterPro" id="IPR025502">
    <property type="entry name" value="TldD"/>
</dbReference>